<dbReference type="NCBIfam" id="NF003483">
    <property type="entry name" value="PRK05159.1"/>
    <property type="match status" value="1"/>
</dbReference>
<evidence type="ECO:0000256" key="4">
    <source>
        <dbReference type="ARBA" id="ARBA00022598"/>
    </source>
</evidence>
<dbReference type="Pfam" id="PF01336">
    <property type="entry name" value="tRNA_anti-codon"/>
    <property type="match status" value="1"/>
</dbReference>
<keyword evidence="3 9" id="KW-0963">Cytoplasm</keyword>
<dbReference type="FunFam" id="3.30.930.10:FF:000038">
    <property type="entry name" value="Aspartate--tRNA ligase"/>
    <property type="match status" value="1"/>
</dbReference>
<comment type="catalytic activity">
    <reaction evidence="9">
        <text>tRNA(Asp) + L-aspartate + ATP = L-aspartyl-tRNA(Asp) + AMP + diphosphate</text>
        <dbReference type="Rhea" id="RHEA:19649"/>
        <dbReference type="Rhea" id="RHEA-COMP:9660"/>
        <dbReference type="Rhea" id="RHEA-COMP:9678"/>
        <dbReference type="ChEBI" id="CHEBI:29991"/>
        <dbReference type="ChEBI" id="CHEBI:30616"/>
        <dbReference type="ChEBI" id="CHEBI:33019"/>
        <dbReference type="ChEBI" id="CHEBI:78442"/>
        <dbReference type="ChEBI" id="CHEBI:78516"/>
        <dbReference type="ChEBI" id="CHEBI:456215"/>
        <dbReference type="EC" id="6.1.1.12"/>
    </reaction>
</comment>
<dbReference type="InterPro" id="IPR004365">
    <property type="entry name" value="NA-bd_OB_tRNA"/>
</dbReference>
<comment type="subunit">
    <text evidence="9">Homodimer.</text>
</comment>
<evidence type="ECO:0000256" key="8">
    <source>
        <dbReference type="ARBA" id="ARBA00023146"/>
    </source>
</evidence>
<dbReference type="GO" id="GO:0004815">
    <property type="term" value="F:aspartate-tRNA ligase activity"/>
    <property type="evidence" value="ECO:0007669"/>
    <property type="project" value="UniProtKB-UniRule"/>
</dbReference>
<evidence type="ECO:0000256" key="7">
    <source>
        <dbReference type="ARBA" id="ARBA00022917"/>
    </source>
</evidence>
<evidence type="ECO:0000256" key="6">
    <source>
        <dbReference type="ARBA" id="ARBA00022840"/>
    </source>
</evidence>
<evidence type="ECO:0000256" key="1">
    <source>
        <dbReference type="ARBA" id="ARBA00004496"/>
    </source>
</evidence>
<evidence type="ECO:0000313" key="11">
    <source>
        <dbReference type="EMBL" id="SMC26613.1"/>
    </source>
</evidence>
<dbReference type="SUPFAM" id="SSF50249">
    <property type="entry name" value="Nucleic acid-binding proteins"/>
    <property type="match status" value="1"/>
</dbReference>
<dbReference type="GO" id="GO:0140096">
    <property type="term" value="F:catalytic activity, acting on a protein"/>
    <property type="evidence" value="ECO:0007669"/>
    <property type="project" value="UniProtKB-ARBA"/>
</dbReference>
<keyword evidence="4 9" id="KW-0436">Ligase</keyword>
<dbReference type="InterPro" id="IPR004364">
    <property type="entry name" value="Aa-tRNA-synt_II"/>
</dbReference>
<dbReference type="InterPro" id="IPR006195">
    <property type="entry name" value="aa-tRNA-synth_II"/>
</dbReference>
<dbReference type="HAMAP" id="MF_02075">
    <property type="entry name" value="Asp_tRNA_synth_type2"/>
    <property type="match status" value="1"/>
</dbReference>
<dbReference type="GO" id="GO:0016740">
    <property type="term" value="F:transferase activity"/>
    <property type="evidence" value="ECO:0007669"/>
    <property type="project" value="UniProtKB-ARBA"/>
</dbReference>
<evidence type="ECO:0000313" key="12">
    <source>
        <dbReference type="Proteomes" id="UP000192468"/>
    </source>
</evidence>
<organism evidence="11 12">
    <name type="scientific">Clostridium acidisoli DSM 12555</name>
    <dbReference type="NCBI Taxonomy" id="1121291"/>
    <lineage>
        <taxon>Bacteria</taxon>
        <taxon>Bacillati</taxon>
        <taxon>Bacillota</taxon>
        <taxon>Clostridia</taxon>
        <taxon>Eubacteriales</taxon>
        <taxon>Clostridiaceae</taxon>
        <taxon>Clostridium</taxon>
    </lineage>
</organism>
<dbReference type="Proteomes" id="UP000192468">
    <property type="component" value="Unassembled WGS sequence"/>
</dbReference>
<dbReference type="GO" id="GO:0005524">
    <property type="term" value="F:ATP binding"/>
    <property type="evidence" value="ECO:0007669"/>
    <property type="project" value="UniProtKB-UniRule"/>
</dbReference>
<name>A0A1W1XRN0_9CLOT</name>
<feature type="binding site" evidence="9">
    <location>
        <position position="356"/>
    </location>
    <ligand>
        <name>L-aspartate</name>
        <dbReference type="ChEBI" id="CHEBI:29991"/>
    </ligand>
</feature>
<feature type="region of interest" description="Aspartate" evidence="9">
    <location>
        <begin position="185"/>
        <end position="188"/>
    </location>
</feature>
<dbReference type="CDD" id="cd00776">
    <property type="entry name" value="AsxRS_core"/>
    <property type="match status" value="1"/>
</dbReference>
<feature type="binding site" evidence="9">
    <location>
        <position position="163"/>
    </location>
    <ligand>
        <name>L-aspartate</name>
        <dbReference type="ChEBI" id="CHEBI:29991"/>
    </ligand>
</feature>
<dbReference type="RefSeq" id="WP_084116694.1">
    <property type="nucleotide sequence ID" value="NZ_FWXH01000013.1"/>
</dbReference>
<dbReference type="PRINTS" id="PR01042">
    <property type="entry name" value="TRNASYNTHASP"/>
</dbReference>
<dbReference type="PANTHER" id="PTHR43450:SF1">
    <property type="entry name" value="ASPARTATE--TRNA LIGASE, CYTOPLASMIC"/>
    <property type="match status" value="1"/>
</dbReference>
<comment type="similarity">
    <text evidence="2 9">Belongs to the class-II aminoacyl-tRNA synthetase family. Type 2 subfamily.</text>
</comment>
<comment type="subcellular location">
    <subcellularLocation>
        <location evidence="1 9">Cytoplasm</location>
    </subcellularLocation>
</comment>
<dbReference type="Gene3D" id="3.30.930.10">
    <property type="entry name" value="Bira Bifunctional Protein, Domain 2"/>
    <property type="match status" value="1"/>
</dbReference>
<keyword evidence="6 9" id="KW-0067">ATP-binding</keyword>
<dbReference type="InterPro" id="IPR002312">
    <property type="entry name" value="Asp/Asn-tRNA-synth_IIb"/>
</dbReference>
<dbReference type="InterPro" id="IPR004523">
    <property type="entry name" value="Asp-tRNA_synthase_2"/>
</dbReference>
<dbReference type="AlphaFoldDB" id="A0A1W1XRN0"/>
<evidence type="ECO:0000256" key="2">
    <source>
        <dbReference type="ARBA" id="ARBA00005312"/>
    </source>
</evidence>
<feature type="binding site" evidence="9">
    <location>
        <begin position="401"/>
        <end position="404"/>
    </location>
    <ligand>
        <name>ATP</name>
        <dbReference type="ChEBI" id="CHEBI:30616"/>
    </ligand>
</feature>
<reference evidence="11 12" key="1">
    <citation type="submission" date="2017-04" db="EMBL/GenBank/DDBJ databases">
        <authorList>
            <person name="Afonso C.L."/>
            <person name="Miller P.J."/>
            <person name="Scott M.A."/>
            <person name="Spackman E."/>
            <person name="Goraichik I."/>
            <person name="Dimitrov K.M."/>
            <person name="Suarez D.L."/>
            <person name="Swayne D.E."/>
        </authorList>
    </citation>
    <scope>NUCLEOTIDE SEQUENCE [LARGE SCALE GENOMIC DNA]</scope>
    <source>
        <strain evidence="11 12">DSM 12555</strain>
    </source>
</reference>
<dbReference type="PROSITE" id="PS50862">
    <property type="entry name" value="AA_TRNA_LIGASE_II"/>
    <property type="match status" value="1"/>
</dbReference>
<dbReference type="GO" id="GO:0003723">
    <property type="term" value="F:RNA binding"/>
    <property type="evidence" value="ECO:0007669"/>
    <property type="project" value="TreeGrafter"/>
</dbReference>
<keyword evidence="8 9" id="KW-0030">Aminoacyl-tRNA synthetase</keyword>
<protein>
    <recommendedName>
        <fullName evidence="9">Aspartate--tRNA ligase</fullName>
        <ecNumber evidence="9">6.1.1.12</ecNumber>
    </recommendedName>
    <alternativeName>
        <fullName evidence="9">Aspartyl-tRNA synthetase</fullName>
        <shortName evidence="9">AspRS</shortName>
    </alternativeName>
</protein>
<proteinExistence type="inferred from homology"/>
<dbReference type="NCBIfam" id="TIGR00458">
    <property type="entry name" value="aspS_nondisc"/>
    <property type="match status" value="1"/>
</dbReference>
<keyword evidence="12" id="KW-1185">Reference proteome</keyword>
<keyword evidence="7 9" id="KW-0648">Protein biosynthesis</keyword>
<feature type="binding site" evidence="9">
    <location>
        <position position="360"/>
    </location>
    <ligand>
        <name>L-aspartate</name>
        <dbReference type="ChEBI" id="CHEBI:29991"/>
    </ligand>
</feature>
<keyword evidence="5 9" id="KW-0547">Nucleotide-binding</keyword>
<feature type="binding site" evidence="9">
    <location>
        <position position="207"/>
    </location>
    <ligand>
        <name>L-aspartate</name>
        <dbReference type="ChEBI" id="CHEBI:29991"/>
    </ligand>
</feature>
<dbReference type="OrthoDB" id="9762036at2"/>
<feature type="domain" description="Aminoacyl-transfer RNA synthetases class-II family profile" evidence="10">
    <location>
        <begin position="130"/>
        <end position="430"/>
    </location>
</feature>
<evidence type="ECO:0000256" key="3">
    <source>
        <dbReference type="ARBA" id="ARBA00022490"/>
    </source>
</evidence>
<dbReference type="GO" id="GO:0006422">
    <property type="term" value="P:aspartyl-tRNA aminoacylation"/>
    <property type="evidence" value="ECO:0007669"/>
    <property type="project" value="UniProtKB-UniRule"/>
</dbReference>
<dbReference type="Gene3D" id="2.40.50.140">
    <property type="entry name" value="Nucleic acid-binding proteins"/>
    <property type="match status" value="1"/>
</dbReference>
<sequence length="430" mass="49302">MERTLVNKLANNLNKEIKLQGWIHKIRKLGKIAFLLLRDRTGIVQCVINTKEINLDGLKLESVIELTGIACKSYNDEKNYEIQTKSLEILSIVKEDIPLEVNKDTLDSNLDTILNNRVLSLRNLKINAIFKIEAAIAHGFSKFLLDNGFTEIFTPKIVSDGAEGGTELFKVDYFGRNAYLAQSPQFYKQMLVGAGYERVFEIGHVYRAESHDSKRHINEFVSLDLEMAFIKDETDLINFETNLLKYIFDYLKTNCKNELEILNVSIPTITNGIPMLSLSKAISILQEEYNKTDLTNDIDHEGEELISKYAKEAFNSDFIFLTHYPKSKRPMYTMPDENGTTTHSFDLIFRGIEITTGGQRIHNYEFLKENIVKKGLSPKDFSSYLNIFKYGMPPHGGLAIGLERLTYRLLELDNIREAVLFTRDKTRLNP</sequence>
<evidence type="ECO:0000256" key="9">
    <source>
        <dbReference type="HAMAP-Rule" id="MF_02075"/>
    </source>
</evidence>
<feature type="binding site" evidence="9">
    <location>
        <begin position="207"/>
        <end position="209"/>
    </location>
    <ligand>
        <name>ATP</name>
        <dbReference type="ChEBI" id="CHEBI:30616"/>
    </ligand>
</feature>
<comment type="function">
    <text evidence="9">Catalyzes the attachment of L-aspartate to tRNA(Asp) in a two-step reaction: L-aspartate is first activated by ATP to form Asp-AMP and then transferred to the acceptor end of tRNA(Asp).</text>
</comment>
<dbReference type="PANTHER" id="PTHR43450">
    <property type="entry name" value="ASPARTYL-TRNA SYNTHETASE"/>
    <property type="match status" value="1"/>
</dbReference>
<accession>A0A1W1XRN0</accession>
<dbReference type="InterPro" id="IPR045864">
    <property type="entry name" value="aa-tRNA-synth_II/BPL/LPL"/>
</dbReference>
<evidence type="ECO:0000256" key="5">
    <source>
        <dbReference type="ARBA" id="ARBA00022741"/>
    </source>
</evidence>
<dbReference type="InterPro" id="IPR012340">
    <property type="entry name" value="NA-bd_OB-fold"/>
</dbReference>
<feature type="binding site" evidence="9">
    <location>
        <position position="353"/>
    </location>
    <ligand>
        <name>ATP</name>
        <dbReference type="ChEBI" id="CHEBI:30616"/>
    </ligand>
</feature>
<evidence type="ECO:0000259" key="10">
    <source>
        <dbReference type="PROSITE" id="PS50862"/>
    </source>
</evidence>
<gene>
    <name evidence="9" type="primary">aspS</name>
    <name evidence="11" type="ORF">SAMN02745134_02897</name>
</gene>
<comment type="caution">
    <text evidence="9">Lacks conserved residue(s) required for the propagation of feature annotation.</text>
</comment>
<dbReference type="SUPFAM" id="SSF55681">
    <property type="entry name" value="Class II aaRS and biotin synthetases"/>
    <property type="match status" value="1"/>
</dbReference>
<dbReference type="GO" id="GO:0017101">
    <property type="term" value="C:aminoacyl-tRNA synthetase multienzyme complex"/>
    <property type="evidence" value="ECO:0007669"/>
    <property type="project" value="TreeGrafter"/>
</dbReference>
<dbReference type="STRING" id="1121291.SAMN02745134_02897"/>
<dbReference type="EMBL" id="FWXH01000013">
    <property type="protein sequence ID" value="SMC26613.1"/>
    <property type="molecule type" value="Genomic_DNA"/>
</dbReference>
<dbReference type="EC" id="6.1.1.12" evidence="9"/>
<dbReference type="Pfam" id="PF00152">
    <property type="entry name" value="tRNA-synt_2"/>
    <property type="match status" value="1"/>
</dbReference>
<dbReference type="GO" id="GO:0005829">
    <property type="term" value="C:cytosol"/>
    <property type="evidence" value="ECO:0007669"/>
    <property type="project" value="TreeGrafter"/>
</dbReference>